<keyword evidence="8" id="KW-1185">Reference proteome</keyword>
<dbReference type="InterPro" id="IPR051446">
    <property type="entry name" value="HTH_trans_reg/aminotransferase"/>
</dbReference>
<dbReference type="PANTHER" id="PTHR46577">
    <property type="entry name" value="HTH-TYPE TRANSCRIPTIONAL REGULATORY PROTEIN GABR"/>
    <property type="match status" value="1"/>
</dbReference>
<evidence type="ECO:0000256" key="4">
    <source>
        <dbReference type="ARBA" id="ARBA00023125"/>
    </source>
</evidence>
<sequence>MNDLNAPNALPIRLDFASAVGIGDQIHKSLRLAILDGRLKSGQRLPSGRDLAAQLGVARGTIRVAYDRLAAENLVYGAGSAGTRVRAQRLATPSDHEPPIDRPLAAFTRPYSSVPQPFQMGVPAHDAFPVKLWSRIQARAARAAIDHTTYSDPRGESELRSQISSHLAVSRQVRCHPDQVIVTSGYRQSLLLTLTALQANGRKAWIEEPGYPIGRRAMELFGVVLESVQVDDEGLRVMDGIESAPDALLALVTPGQHAPLGVTLSPARRHALLKWAIERDTWIVEDDYLGELQLDGRASPALAASEGSERVIHLGSFSKTLSPQLGLGFVVAPLSLAERFIEVCAMLLPAPNRSSQLAVTEFLSNGHFLRHLRQMKDVYTERRKIATSHIRKFLPGTVAAGLGLISPLPTKIDDRVIVDIARSQGLAPSALSHWYVNRTHAQNGLLLSVTNLHMRNIDAACEKLAEIITSQSS</sequence>
<gene>
    <name evidence="7" type="ORF">AB7A72_03650</name>
</gene>
<comment type="caution">
    <text evidence="7">The sequence shown here is derived from an EMBL/GenBank/DDBJ whole genome shotgun (WGS) entry which is preliminary data.</text>
</comment>
<keyword evidence="2" id="KW-0663">Pyridoxal phosphate</keyword>
<keyword evidence="7" id="KW-0032">Aminotransferase</keyword>
<organism evidence="7 8">
    <name type="scientific">Comamonas sediminis</name>
    <dbReference type="NCBI Taxonomy" id="1783360"/>
    <lineage>
        <taxon>Bacteria</taxon>
        <taxon>Pseudomonadati</taxon>
        <taxon>Pseudomonadota</taxon>
        <taxon>Betaproteobacteria</taxon>
        <taxon>Burkholderiales</taxon>
        <taxon>Comamonadaceae</taxon>
        <taxon>Comamonas</taxon>
    </lineage>
</organism>
<dbReference type="InterPro" id="IPR015424">
    <property type="entry name" value="PyrdxlP-dep_Trfase"/>
</dbReference>
<dbReference type="SMART" id="SM00345">
    <property type="entry name" value="HTH_GNTR"/>
    <property type="match status" value="1"/>
</dbReference>
<dbReference type="PANTHER" id="PTHR46577:SF1">
    <property type="entry name" value="HTH-TYPE TRANSCRIPTIONAL REGULATORY PROTEIN GABR"/>
    <property type="match status" value="1"/>
</dbReference>
<evidence type="ECO:0000256" key="5">
    <source>
        <dbReference type="ARBA" id="ARBA00023163"/>
    </source>
</evidence>
<dbReference type="Proteomes" id="UP001562178">
    <property type="component" value="Unassembled WGS sequence"/>
</dbReference>
<evidence type="ECO:0000256" key="2">
    <source>
        <dbReference type="ARBA" id="ARBA00022898"/>
    </source>
</evidence>
<dbReference type="PROSITE" id="PS50949">
    <property type="entry name" value="HTH_GNTR"/>
    <property type="match status" value="1"/>
</dbReference>
<dbReference type="InterPro" id="IPR004839">
    <property type="entry name" value="Aminotransferase_I/II_large"/>
</dbReference>
<evidence type="ECO:0000256" key="1">
    <source>
        <dbReference type="ARBA" id="ARBA00005384"/>
    </source>
</evidence>
<reference evidence="7 8" key="1">
    <citation type="journal article" date="2016" name="Int. J. Syst. Evol. Microbiol.">
        <title>Description of Comamonas sediminis sp. nov., isolated from lagoon sediments.</title>
        <authorList>
            <person name="Subhash Y."/>
            <person name="Bang J.J."/>
            <person name="You T.H."/>
            <person name="Lee S.S."/>
        </authorList>
    </citation>
    <scope>NUCLEOTIDE SEQUENCE [LARGE SCALE GENOMIC DNA]</scope>
    <source>
        <strain evidence="7 8">JCM 31169</strain>
    </source>
</reference>
<accession>A0ABV4AYA7</accession>
<dbReference type="Gene3D" id="3.40.640.10">
    <property type="entry name" value="Type I PLP-dependent aspartate aminotransferase-like (Major domain)"/>
    <property type="match status" value="1"/>
</dbReference>
<dbReference type="CDD" id="cd00609">
    <property type="entry name" value="AAT_like"/>
    <property type="match status" value="1"/>
</dbReference>
<evidence type="ECO:0000313" key="8">
    <source>
        <dbReference type="Proteomes" id="UP001562178"/>
    </source>
</evidence>
<keyword evidence="4" id="KW-0238">DNA-binding</keyword>
<name>A0ABV4AYA7_9BURK</name>
<dbReference type="GO" id="GO:0008483">
    <property type="term" value="F:transaminase activity"/>
    <property type="evidence" value="ECO:0007669"/>
    <property type="project" value="UniProtKB-KW"/>
</dbReference>
<keyword evidence="5" id="KW-0804">Transcription</keyword>
<comment type="similarity">
    <text evidence="1">In the C-terminal section; belongs to the class-I pyridoxal-phosphate-dependent aminotransferase family.</text>
</comment>
<protein>
    <submittedName>
        <fullName evidence="7">PLP-dependent aminotransferase family protein</fullName>
    </submittedName>
</protein>
<keyword evidence="3" id="KW-0805">Transcription regulation</keyword>
<feature type="domain" description="HTH gntR-type" evidence="6">
    <location>
        <begin position="20"/>
        <end position="88"/>
    </location>
</feature>
<dbReference type="RefSeq" id="WP_369459027.1">
    <property type="nucleotide sequence ID" value="NZ_JBGBDC010000001.1"/>
</dbReference>
<dbReference type="Pfam" id="PF00392">
    <property type="entry name" value="GntR"/>
    <property type="match status" value="1"/>
</dbReference>
<dbReference type="Gene3D" id="1.10.10.10">
    <property type="entry name" value="Winged helix-like DNA-binding domain superfamily/Winged helix DNA-binding domain"/>
    <property type="match status" value="1"/>
</dbReference>
<evidence type="ECO:0000256" key="3">
    <source>
        <dbReference type="ARBA" id="ARBA00023015"/>
    </source>
</evidence>
<dbReference type="PRINTS" id="PR00035">
    <property type="entry name" value="HTHGNTR"/>
</dbReference>
<dbReference type="SUPFAM" id="SSF53383">
    <property type="entry name" value="PLP-dependent transferases"/>
    <property type="match status" value="1"/>
</dbReference>
<dbReference type="CDD" id="cd07377">
    <property type="entry name" value="WHTH_GntR"/>
    <property type="match status" value="1"/>
</dbReference>
<dbReference type="InterPro" id="IPR015421">
    <property type="entry name" value="PyrdxlP-dep_Trfase_major"/>
</dbReference>
<dbReference type="SUPFAM" id="SSF46785">
    <property type="entry name" value="Winged helix' DNA-binding domain"/>
    <property type="match status" value="1"/>
</dbReference>
<dbReference type="Pfam" id="PF00155">
    <property type="entry name" value="Aminotran_1_2"/>
    <property type="match status" value="1"/>
</dbReference>
<evidence type="ECO:0000313" key="7">
    <source>
        <dbReference type="EMBL" id="MEY2250090.1"/>
    </source>
</evidence>
<dbReference type="EMBL" id="JBGBDC010000001">
    <property type="protein sequence ID" value="MEY2250090.1"/>
    <property type="molecule type" value="Genomic_DNA"/>
</dbReference>
<dbReference type="InterPro" id="IPR036390">
    <property type="entry name" value="WH_DNA-bd_sf"/>
</dbReference>
<dbReference type="InterPro" id="IPR000524">
    <property type="entry name" value="Tscrpt_reg_HTH_GntR"/>
</dbReference>
<proteinExistence type="inferred from homology"/>
<dbReference type="InterPro" id="IPR036388">
    <property type="entry name" value="WH-like_DNA-bd_sf"/>
</dbReference>
<keyword evidence="7" id="KW-0808">Transferase</keyword>
<evidence type="ECO:0000259" key="6">
    <source>
        <dbReference type="PROSITE" id="PS50949"/>
    </source>
</evidence>